<evidence type="ECO:0000313" key="2">
    <source>
        <dbReference type="Proteomes" id="UP000836841"/>
    </source>
</evidence>
<dbReference type="EMBL" id="OU466859">
    <property type="protein sequence ID" value="CAH2051918.1"/>
    <property type="molecule type" value="Genomic_DNA"/>
</dbReference>
<dbReference type="Proteomes" id="UP000836841">
    <property type="component" value="Chromosome 3"/>
</dbReference>
<dbReference type="GO" id="GO:0006508">
    <property type="term" value="P:proteolysis"/>
    <property type="evidence" value="ECO:0007669"/>
    <property type="project" value="TreeGrafter"/>
</dbReference>
<reference evidence="1 2" key="1">
    <citation type="submission" date="2022-03" db="EMBL/GenBank/DDBJ databases">
        <authorList>
            <person name="Nunn A."/>
            <person name="Chopra R."/>
            <person name="Nunn A."/>
            <person name="Contreras Garrido A."/>
        </authorList>
    </citation>
    <scope>NUCLEOTIDE SEQUENCE [LARGE SCALE GENOMIC DNA]</scope>
</reference>
<organism evidence="1 2">
    <name type="scientific">Thlaspi arvense</name>
    <name type="common">Field penny-cress</name>
    <dbReference type="NCBI Taxonomy" id="13288"/>
    <lineage>
        <taxon>Eukaryota</taxon>
        <taxon>Viridiplantae</taxon>
        <taxon>Streptophyta</taxon>
        <taxon>Embryophyta</taxon>
        <taxon>Tracheophyta</taxon>
        <taxon>Spermatophyta</taxon>
        <taxon>Magnoliopsida</taxon>
        <taxon>eudicotyledons</taxon>
        <taxon>Gunneridae</taxon>
        <taxon>Pentapetalae</taxon>
        <taxon>rosids</taxon>
        <taxon>malvids</taxon>
        <taxon>Brassicales</taxon>
        <taxon>Brassicaceae</taxon>
        <taxon>Thlaspideae</taxon>
        <taxon>Thlaspi</taxon>
    </lineage>
</organism>
<sequence>MVLIFRTLVNHLKGGYTMNQIACARSASSIASRSINYICPLYAALPIIFAGATATSRSATTVRQFSSRVRPVNRLQSPAAPQTPLSSAVGIFRHYSSSRGHPFDSVVQTRPASLDATSDPPTLFDGTTRFRCSQGYHSLYRRSGGGAVDVTLQDGRTFEGVVVNADLQSDIALVKIKSKTPLPTAKLGFSSKPVETIKEACIIIFIQASFQDSHGGHSNTGWSCGLKVSKEKRCCFYDFMCELTREFLI</sequence>
<dbReference type="AlphaFoldDB" id="A0AAU9S092"/>
<dbReference type="Gene3D" id="2.40.10.120">
    <property type="match status" value="1"/>
</dbReference>
<dbReference type="PANTHER" id="PTHR22939:SF125">
    <property type="entry name" value="PROTEASE DO-LIKE 14-RELATED"/>
    <property type="match status" value="1"/>
</dbReference>
<proteinExistence type="predicted"/>
<name>A0AAU9S092_THLAR</name>
<dbReference type="GO" id="GO:0004252">
    <property type="term" value="F:serine-type endopeptidase activity"/>
    <property type="evidence" value="ECO:0007669"/>
    <property type="project" value="TreeGrafter"/>
</dbReference>
<evidence type="ECO:0000313" key="1">
    <source>
        <dbReference type="EMBL" id="CAH2051918.1"/>
    </source>
</evidence>
<dbReference type="InterPro" id="IPR009003">
    <property type="entry name" value="Peptidase_S1_PA"/>
</dbReference>
<dbReference type="SUPFAM" id="SSF50494">
    <property type="entry name" value="Trypsin-like serine proteases"/>
    <property type="match status" value="1"/>
</dbReference>
<keyword evidence="2" id="KW-1185">Reference proteome</keyword>
<gene>
    <name evidence="1" type="ORF">TAV2_LOCUS10415</name>
</gene>
<protein>
    <submittedName>
        <fullName evidence="1">Uncharacterized protein</fullName>
    </submittedName>
</protein>
<accession>A0AAU9S092</accession>
<dbReference type="PANTHER" id="PTHR22939">
    <property type="entry name" value="SERINE PROTEASE FAMILY S1C HTRA-RELATED"/>
    <property type="match status" value="1"/>
</dbReference>